<feature type="region of interest" description="Disordered" evidence="1">
    <location>
        <begin position="65"/>
        <end position="98"/>
    </location>
</feature>
<name>A0A8J3IBE0_9CHLR</name>
<sequence length="98" mass="11208">MKFLLSDWCGLSWTDWQPFSNKEAFRQLPSTPGLYRIRAAGINELFYIGETGRDLRGRLGDLRRNTMKPEMPFNDPHTAAPRFGHGGMQNHISTLNAQ</sequence>
<proteinExistence type="predicted"/>
<evidence type="ECO:0008006" key="4">
    <source>
        <dbReference type="Google" id="ProtNLM"/>
    </source>
</evidence>
<accession>A0A8J3IBE0</accession>
<dbReference type="Proteomes" id="UP000612362">
    <property type="component" value="Unassembled WGS sequence"/>
</dbReference>
<dbReference type="EMBL" id="BNJF01000009">
    <property type="protein sequence ID" value="GHO50828.1"/>
    <property type="molecule type" value="Genomic_DNA"/>
</dbReference>
<evidence type="ECO:0000313" key="3">
    <source>
        <dbReference type="Proteomes" id="UP000612362"/>
    </source>
</evidence>
<comment type="caution">
    <text evidence="2">The sequence shown here is derived from an EMBL/GenBank/DDBJ whole genome shotgun (WGS) entry which is preliminary data.</text>
</comment>
<organism evidence="2 3">
    <name type="scientific">Ktedonospora formicarum</name>
    <dbReference type="NCBI Taxonomy" id="2778364"/>
    <lineage>
        <taxon>Bacteria</taxon>
        <taxon>Bacillati</taxon>
        <taxon>Chloroflexota</taxon>
        <taxon>Ktedonobacteria</taxon>
        <taxon>Ktedonobacterales</taxon>
        <taxon>Ktedonobacteraceae</taxon>
        <taxon>Ktedonospora</taxon>
    </lineage>
</organism>
<reference evidence="2" key="1">
    <citation type="submission" date="2020-10" db="EMBL/GenBank/DDBJ databases">
        <title>Taxonomic study of unclassified bacteria belonging to the class Ktedonobacteria.</title>
        <authorList>
            <person name="Yabe S."/>
            <person name="Wang C.M."/>
            <person name="Zheng Y."/>
            <person name="Sakai Y."/>
            <person name="Cavaletti L."/>
            <person name="Monciardini P."/>
            <person name="Donadio S."/>
        </authorList>
    </citation>
    <scope>NUCLEOTIDE SEQUENCE</scope>
    <source>
        <strain evidence="2">SOSP1-1</strain>
    </source>
</reference>
<evidence type="ECO:0000256" key="1">
    <source>
        <dbReference type="SAM" id="MobiDB-lite"/>
    </source>
</evidence>
<evidence type="ECO:0000313" key="2">
    <source>
        <dbReference type="EMBL" id="GHO50828.1"/>
    </source>
</evidence>
<protein>
    <recommendedName>
        <fullName evidence="4">GIY-YIG domain-containing protein</fullName>
    </recommendedName>
</protein>
<keyword evidence="3" id="KW-1185">Reference proteome</keyword>
<dbReference type="AlphaFoldDB" id="A0A8J3IBE0"/>
<gene>
    <name evidence="2" type="ORF">KSX_89910</name>
</gene>
<dbReference type="RefSeq" id="WP_220199787.1">
    <property type="nucleotide sequence ID" value="NZ_BNJF01000009.1"/>
</dbReference>